<evidence type="ECO:0008006" key="4">
    <source>
        <dbReference type="Google" id="ProtNLM"/>
    </source>
</evidence>
<dbReference type="PROSITE" id="PS51257">
    <property type="entry name" value="PROKAR_LIPOPROTEIN"/>
    <property type="match status" value="1"/>
</dbReference>
<name>A0A518DJD9_9BACT</name>
<protein>
    <recommendedName>
        <fullName evidence="4">DUF4350 domain-containing protein</fullName>
    </recommendedName>
</protein>
<keyword evidence="1" id="KW-0472">Membrane</keyword>
<dbReference type="AlphaFoldDB" id="A0A518DJD9"/>
<dbReference type="KEGG" id="pnd:Pla175_50080"/>
<accession>A0A518DJD9</accession>
<sequence length="382" mass="41594">MSTRAPQTLMLLLIAAVGCGEPELRTRHGVRSGANEGSVNGLSVLSRMFESAGADVRSWSWLSPSLGETDVIVWAPDDFNAPSPEAHGWIYSWLTGEPGRTLIYIGRDFDATPGYWAEAEKLAAAPLAPEYARRRREATARQNTAAGKALSPDVAPGWFTLDPAPKPAKVTRFTGRWGRTADASKAGVERRTRLIPVDPSAVGPDNRLLVLLGDQSGEPIVSQLQYATYADEPSRLIMIENGSWLLNEPLVNHEHRKLAGQLVRHVRANGREVVVLESGPGGPPVRNEDPSGAPPMGLLLFRVWPIGATLAQIAVLGVVFALSRWPIFGVPRRLEQDSLTDFGRHTDAVGRLLAATKDRAFAYGRLLAYRDKSTSRDAKSRT</sequence>
<keyword evidence="1" id="KW-0812">Transmembrane</keyword>
<keyword evidence="1" id="KW-1133">Transmembrane helix</keyword>
<dbReference type="OrthoDB" id="258729at2"/>
<gene>
    <name evidence="2" type="ORF">Pla175_50080</name>
</gene>
<feature type="transmembrane region" description="Helical" evidence="1">
    <location>
        <begin position="303"/>
        <end position="323"/>
    </location>
</feature>
<evidence type="ECO:0000313" key="2">
    <source>
        <dbReference type="EMBL" id="QDU91578.1"/>
    </source>
</evidence>
<evidence type="ECO:0000256" key="1">
    <source>
        <dbReference type="SAM" id="Phobius"/>
    </source>
</evidence>
<organism evidence="2 3">
    <name type="scientific">Pirellulimonas nuda</name>
    <dbReference type="NCBI Taxonomy" id="2528009"/>
    <lineage>
        <taxon>Bacteria</taxon>
        <taxon>Pseudomonadati</taxon>
        <taxon>Planctomycetota</taxon>
        <taxon>Planctomycetia</taxon>
        <taxon>Pirellulales</taxon>
        <taxon>Lacipirellulaceae</taxon>
        <taxon>Pirellulimonas</taxon>
    </lineage>
</organism>
<dbReference type="EMBL" id="CP036291">
    <property type="protein sequence ID" value="QDU91578.1"/>
    <property type="molecule type" value="Genomic_DNA"/>
</dbReference>
<dbReference type="RefSeq" id="WP_145291746.1">
    <property type="nucleotide sequence ID" value="NZ_CP036291.1"/>
</dbReference>
<keyword evidence="3" id="KW-1185">Reference proteome</keyword>
<proteinExistence type="predicted"/>
<reference evidence="2 3" key="1">
    <citation type="submission" date="2019-02" db="EMBL/GenBank/DDBJ databases">
        <title>Deep-cultivation of Planctomycetes and their phenomic and genomic characterization uncovers novel biology.</title>
        <authorList>
            <person name="Wiegand S."/>
            <person name="Jogler M."/>
            <person name="Boedeker C."/>
            <person name="Pinto D."/>
            <person name="Vollmers J."/>
            <person name="Rivas-Marin E."/>
            <person name="Kohn T."/>
            <person name="Peeters S.H."/>
            <person name="Heuer A."/>
            <person name="Rast P."/>
            <person name="Oberbeckmann S."/>
            <person name="Bunk B."/>
            <person name="Jeske O."/>
            <person name="Meyerdierks A."/>
            <person name="Storesund J.E."/>
            <person name="Kallscheuer N."/>
            <person name="Luecker S."/>
            <person name="Lage O.M."/>
            <person name="Pohl T."/>
            <person name="Merkel B.J."/>
            <person name="Hornburger P."/>
            <person name="Mueller R.-W."/>
            <person name="Bruemmer F."/>
            <person name="Labrenz M."/>
            <person name="Spormann A.M."/>
            <person name="Op den Camp H."/>
            <person name="Overmann J."/>
            <person name="Amann R."/>
            <person name="Jetten M.S.M."/>
            <person name="Mascher T."/>
            <person name="Medema M.H."/>
            <person name="Devos D.P."/>
            <person name="Kaster A.-K."/>
            <person name="Ovreas L."/>
            <person name="Rohde M."/>
            <person name="Galperin M.Y."/>
            <person name="Jogler C."/>
        </authorList>
    </citation>
    <scope>NUCLEOTIDE SEQUENCE [LARGE SCALE GENOMIC DNA]</scope>
    <source>
        <strain evidence="2 3">Pla175</strain>
    </source>
</reference>
<evidence type="ECO:0000313" key="3">
    <source>
        <dbReference type="Proteomes" id="UP000317429"/>
    </source>
</evidence>
<dbReference type="Proteomes" id="UP000317429">
    <property type="component" value="Chromosome"/>
</dbReference>